<dbReference type="RefSeq" id="WP_344067537.1">
    <property type="nucleotide sequence ID" value="NZ_BAAAPN010000058.1"/>
</dbReference>
<accession>A0ABP4X5X1</accession>
<feature type="transmembrane region" description="Helical" evidence="8">
    <location>
        <begin position="193"/>
        <end position="226"/>
    </location>
</feature>
<dbReference type="Proteomes" id="UP001501475">
    <property type="component" value="Unassembled WGS sequence"/>
</dbReference>
<keyword evidence="10" id="KW-1185">Reference proteome</keyword>
<comment type="caution">
    <text evidence="9">The sequence shown here is derived from an EMBL/GenBank/DDBJ whole genome shotgun (WGS) entry which is preliminary data.</text>
</comment>
<dbReference type="PANTHER" id="PTHR34979">
    <property type="entry name" value="INNER MEMBRANE PROTEIN YGAZ"/>
    <property type="match status" value="1"/>
</dbReference>
<dbReference type="EMBL" id="BAAAPN010000058">
    <property type="protein sequence ID" value="GAA1768706.1"/>
    <property type="molecule type" value="Genomic_DNA"/>
</dbReference>
<evidence type="ECO:0000313" key="9">
    <source>
        <dbReference type="EMBL" id="GAA1768706.1"/>
    </source>
</evidence>
<evidence type="ECO:0000256" key="2">
    <source>
        <dbReference type="ARBA" id="ARBA00010735"/>
    </source>
</evidence>
<dbReference type="InterPro" id="IPR011606">
    <property type="entry name" value="Brnchd-chn_aa_trnsp_permease"/>
</dbReference>
<comment type="similarity">
    <text evidence="2">Belongs to the AzlC family.</text>
</comment>
<name>A0ABP4X5X1_9MICO</name>
<protein>
    <submittedName>
        <fullName evidence="9">AzlC family ABC transporter permease</fullName>
    </submittedName>
</protein>
<evidence type="ECO:0000256" key="6">
    <source>
        <dbReference type="ARBA" id="ARBA00022989"/>
    </source>
</evidence>
<proteinExistence type="inferred from homology"/>
<keyword evidence="3" id="KW-0813">Transport</keyword>
<keyword evidence="6 8" id="KW-1133">Transmembrane helix</keyword>
<keyword evidence="4" id="KW-1003">Cell membrane</keyword>
<dbReference type="Pfam" id="PF03591">
    <property type="entry name" value="AzlC"/>
    <property type="match status" value="1"/>
</dbReference>
<evidence type="ECO:0000256" key="4">
    <source>
        <dbReference type="ARBA" id="ARBA00022475"/>
    </source>
</evidence>
<sequence length="246" mass="24825">MTTAADLPLTDERRRAVRSQALSVGIATGMYGVSFGALSVASGLSIPQTQALSALLFSGGSQFAVVGVIAAGGSAASAIATSTLLGIRNGLYGLQVARFVTARGPRRLVAAHLTIDESTAVGIAQDEPPAQRLGFWITGIAVFIGWNLMTLVGAIVGNALGKPQTWGLDAAAAAAFCALLWPRRRSGGGRATAVLAAFIAIITLPLVPAGIPVILAALAAVVVGWVGPGKHEDPSTDGLPGSDPLP</sequence>
<evidence type="ECO:0000256" key="8">
    <source>
        <dbReference type="SAM" id="Phobius"/>
    </source>
</evidence>
<evidence type="ECO:0000256" key="7">
    <source>
        <dbReference type="ARBA" id="ARBA00023136"/>
    </source>
</evidence>
<feature type="transmembrane region" description="Helical" evidence="8">
    <location>
        <begin position="163"/>
        <end position="181"/>
    </location>
</feature>
<evidence type="ECO:0000313" key="10">
    <source>
        <dbReference type="Proteomes" id="UP001501475"/>
    </source>
</evidence>
<keyword evidence="5 8" id="KW-0812">Transmembrane</keyword>
<gene>
    <name evidence="9" type="ORF">GCM10009810_29110</name>
</gene>
<evidence type="ECO:0000256" key="3">
    <source>
        <dbReference type="ARBA" id="ARBA00022448"/>
    </source>
</evidence>
<feature type="transmembrane region" description="Helical" evidence="8">
    <location>
        <begin position="21"/>
        <end position="44"/>
    </location>
</feature>
<dbReference type="PANTHER" id="PTHR34979:SF1">
    <property type="entry name" value="INNER MEMBRANE PROTEIN YGAZ"/>
    <property type="match status" value="1"/>
</dbReference>
<feature type="transmembrane region" description="Helical" evidence="8">
    <location>
        <begin position="64"/>
        <end position="87"/>
    </location>
</feature>
<comment type="subcellular location">
    <subcellularLocation>
        <location evidence="1">Cell membrane</location>
        <topology evidence="1">Multi-pass membrane protein</topology>
    </subcellularLocation>
</comment>
<evidence type="ECO:0000256" key="1">
    <source>
        <dbReference type="ARBA" id="ARBA00004651"/>
    </source>
</evidence>
<organism evidence="9 10">
    <name type="scientific">Nostocoides vanveenii</name>
    <dbReference type="NCBI Taxonomy" id="330835"/>
    <lineage>
        <taxon>Bacteria</taxon>
        <taxon>Bacillati</taxon>
        <taxon>Actinomycetota</taxon>
        <taxon>Actinomycetes</taxon>
        <taxon>Micrococcales</taxon>
        <taxon>Intrasporangiaceae</taxon>
        <taxon>Nostocoides</taxon>
    </lineage>
</organism>
<feature type="transmembrane region" description="Helical" evidence="8">
    <location>
        <begin position="133"/>
        <end position="157"/>
    </location>
</feature>
<keyword evidence="7 8" id="KW-0472">Membrane</keyword>
<reference evidence="10" key="1">
    <citation type="journal article" date="2019" name="Int. J. Syst. Evol. Microbiol.">
        <title>The Global Catalogue of Microorganisms (GCM) 10K type strain sequencing project: providing services to taxonomists for standard genome sequencing and annotation.</title>
        <authorList>
            <consortium name="The Broad Institute Genomics Platform"/>
            <consortium name="The Broad Institute Genome Sequencing Center for Infectious Disease"/>
            <person name="Wu L."/>
            <person name="Ma J."/>
        </authorList>
    </citation>
    <scope>NUCLEOTIDE SEQUENCE [LARGE SCALE GENOMIC DNA]</scope>
    <source>
        <strain evidence="10">JCM 15591</strain>
    </source>
</reference>
<evidence type="ECO:0000256" key="5">
    <source>
        <dbReference type="ARBA" id="ARBA00022692"/>
    </source>
</evidence>